<feature type="transmembrane region" description="Helical" evidence="1">
    <location>
        <begin position="107"/>
        <end position="124"/>
    </location>
</feature>
<keyword evidence="1" id="KW-0812">Transmembrane</keyword>
<dbReference type="InterPro" id="IPR005325">
    <property type="entry name" value="DUF308_memb"/>
</dbReference>
<evidence type="ECO:0000313" key="2">
    <source>
        <dbReference type="EMBL" id="EJN57988.1"/>
    </source>
</evidence>
<accession>J2ZY89</accession>
<feature type="transmembrane region" description="Helical" evidence="1">
    <location>
        <begin position="30"/>
        <end position="63"/>
    </location>
</feature>
<feature type="transmembrane region" description="Helical" evidence="1">
    <location>
        <begin position="159"/>
        <end position="180"/>
    </location>
</feature>
<evidence type="ECO:0000256" key="1">
    <source>
        <dbReference type="SAM" id="Phobius"/>
    </source>
</evidence>
<sequence>MRSVTDDTGDPTHVASTTPAGDDVGATVGVIAIAVGVVAVAMPLLTGALLGLWLGILLVVLGVARIESLKHQPTADIRLVLSEALRATGYVLVGILLVVFPLEPTRLSSLLAVLLLLDAVGRLVGVVRGTTELRSALVGVALVVIAALLVVSWPSTAAWVLGLLFGLGLILVGSTALFTLRRQPSRPASDRPESTE</sequence>
<comment type="caution">
    <text evidence="2">The sequence shown here is derived from an EMBL/GenBank/DDBJ whole genome shotgun (WGS) entry which is preliminary data.</text>
</comment>
<feature type="transmembrane region" description="Helical" evidence="1">
    <location>
        <begin position="136"/>
        <end position="153"/>
    </location>
</feature>
<evidence type="ECO:0008006" key="4">
    <source>
        <dbReference type="Google" id="ProtNLM"/>
    </source>
</evidence>
<proteinExistence type="predicted"/>
<dbReference type="AlphaFoldDB" id="J2ZY89"/>
<dbReference type="Pfam" id="PF03729">
    <property type="entry name" value="DUF308"/>
    <property type="match status" value="2"/>
</dbReference>
<dbReference type="OrthoDB" id="387111at2157"/>
<keyword evidence="1" id="KW-0472">Membrane</keyword>
<organism evidence="2 3">
    <name type="scientific">Halogranum salarium B-1</name>
    <dbReference type="NCBI Taxonomy" id="1210908"/>
    <lineage>
        <taxon>Archaea</taxon>
        <taxon>Methanobacteriati</taxon>
        <taxon>Methanobacteriota</taxon>
        <taxon>Stenosarchaea group</taxon>
        <taxon>Halobacteria</taxon>
        <taxon>Halobacteriales</taxon>
        <taxon>Haloferacaceae</taxon>
    </lineage>
</organism>
<dbReference type="PANTHER" id="PTHR34989">
    <property type="entry name" value="PROTEIN HDED"/>
    <property type="match status" value="1"/>
</dbReference>
<dbReference type="PANTHER" id="PTHR34989:SF1">
    <property type="entry name" value="PROTEIN HDED"/>
    <property type="match status" value="1"/>
</dbReference>
<reference evidence="2 3" key="1">
    <citation type="journal article" date="2012" name="J. Bacteriol.">
        <title>Draft Genome Sequence of the Extremely Halophilic Archaeon Halogranum salarium B-1T.</title>
        <authorList>
            <person name="Kim K.K."/>
            <person name="Lee K.C."/>
            <person name="Lee J.S."/>
        </authorList>
    </citation>
    <scope>NUCLEOTIDE SEQUENCE [LARGE SCALE GENOMIC DNA]</scope>
    <source>
        <strain evidence="2 3">B-1</strain>
    </source>
</reference>
<evidence type="ECO:0000313" key="3">
    <source>
        <dbReference type="Proteomes" id="UP000007813"/>
    </source>
</evidence>
<dbReference type="EMBL" id="ALJD01000009">
    <property type="protein sequence ID" value="EJN57988.1"/>
    <property type="molecule type" value="Genomic_DNA"/>
</dbReference>
<dbReference type="RefSeq" id="WP_009376719.1">
    <property type="nucleotide sequence ID" value="NZ_ALJD01000009.1"/>
</dbReference>
<gene>
    <name evidence="2" type="ORF">HSB1_34050</name>
</gene>
<name>J2ZY89_9EURY</name>
<dbReference type="InterPro" id="IPR052712">
    <property type="entry name" value="Acid_resist_chaperone_HdeD"/>
</dbReference>
<keyword evidence="1" id="KW-1133">Transmembrane helix</keyword>
<protein>
    <recommendedName>
        <fullName evidence="4">DUF308 domain-containing protein</fullName>
    </recommendedName>
</protein>
<dbReference type="Proteomes" id="UP000007813">
    <property type="component" value="Unassembled WGS sequence"/>
</dbReference>
<feature type="transmembrane region" description="Helical" evidence="1">
    <location>
        <begin position="84"/>
        <end position="101"/>
    </location>
</feature>
<dbReference type="GO" id="GO:0005886">
    <property type="term" value="C:plasma membrane"/>
    <property type="evidence" value="ECO:0007669"/>
    <property type="project" value="TreeGrafter"/>
</dbReference>